<accession>H3GF51</accession>
<feature type="transmembrane region" description="Helical" evidence="6">
    <location>
        <begin position="290"/>
        <end position="309"/>
    </location>
</feature>
<dbReference type="PANTHER" id="PTHR22911:SF6">
    <property type="entry name" value="SOLUTE CARRIER FAMILY 35 MEMBER G1"/>
    <property type="match status" value="1"/>
</dbReference>
<sequence>MFGLSKSDGHKGAAVAPFAETSTGLTKESSATDADDSREGNRDDLPLLKSSSSDEPSTKSEVGAQAAVNPTTWNMTRAQGLGYIVFAAFNFSVASVCVKYASHRVTSHETVFWRMAVALAMNFLWTRFKKRKLVVESQYRRLLLFRCIVGTLGVNLQFYAMSKMVLTDAVVIIFLSPMFTFFLGAVVLKEAIDRIDFAAAVASFLGALFVTRPAFLFGTGDEASQAPFLAVVCALGGAMTQSIVYVTLRKLHAVDHLVAIHYFFAFGACTSILTIAFLGVRLQVPLDARFLFAVFGSGFFSFVGQVFLTKGFQREKAGIASVMRYFDVVFVVIMDIAILGESVNGLSIVGATIIMTGASVIVLRRARTK</sequence>
<organism evidence="8 9">
    <name type="scientific">Phytophthora ramorum</name>
    <name type="common">Sudden oak death agent</name>
    <dbReference type="NCBI Taxonomy" id="164328"/>
    <lineage>
        <taxon>Eukaryota</taxon>
        <taxon>Sar</taxon>
        <taxon>Stramenopiles</taxon>
        <taxon>Oomycota</taxon>
        <taxon>Peronosporomycetes</taxon>
        <taxon>Peronosporales</taxon>
        <taxon>Peronosporaceae</taxon>
        <taxon>Phytophthora</taxon>
    </lineage>
</organism>
<dbReference type="PANTHER" id="PTHR22911">
    <property type="entry name" value="ACYL-MALONYL CONDENSING ENZYME-RELATED"/>
    <property type="match status" value="1"/>
</dbReference>
<feature type="transmembrane region" description="Helical" evidence="6">
    <location>
        <begin position="195"/>
        <end position="215"/>
    </location>
</feature>
<feature type="transmembrane region" description="Helical" evidence="6">
    <location>
        <begin position="227"/>
        <end position="248"/>
    </location>
</feature>
<dbReference type="SUPFAM" id="SSF103481">
    <property type="entry name" value="Multidrug resistance efflux transporter EmrE"/>
    <property type="match status" value="2"/>
</dbReference>
<feature type="transmembrane region" description="Helical" evidence="6">
    <location>
        <begin position="345"/>
        <end position="363"/>
    </location>
</feature>
<dbReference type="EMBL" id="DS566004">
    <property type="status" value="NOT_ANNOTATED_CDS"/>
    <property type="molecule type" value="Genomic_DNA"/>
</dbReference>
<feature type="transmembrane region" description="Helical" evidence="6">
    <location>
        <begin position="142"/>
        <end position="160"/>
    </location>
</feature>
<keyword evidence="9" id="KW-1185">Reference proteome</keyword>
<evidence type="ECO:0000259" key="7">
    <source>
        <dbReference type="Pfam" id="PF00892"/>
    </source>
</evidence>
<feature type="region of interest" description="Disordered" evidence="5">
    <location>
        <begin position="1"/>
        <end position="65"/>
    </location>
</feature>
<protein>
    <recommendedName>
        <fullName evidence="7">EamA domain-containing protein</fullName>
    </recommendedName>
</protein>
<evidence type="ECO:0000256" key="4">
    <source>
        <dbReference type="ARBA" id="ARBA00023136"/>
    </source>
</evidence>
<reference evidence="9" key="1">
    <citation type="journal article" date="2006" name="Science">
        <title>Phytophthora genome sequences uncover evolutionary origins and mechanisms of pathogenesis.</title>
        <authorList>
            <person name="Tyler B.M."/>
            <person name="Tripathy S."/>
            <person name="Zhang X."/>
            <person name="Dehal P."/>
            <person name="Jiang R.H."/>
            <person name="Aerts A."/>
            <person name="Arredondo F.D."/>
            <person name="Baxter L."/>
            <person name="Bensasson D."/>
            <person name="Beynon J.L."/>
            <person name="Chapman J."/>
            <person name="Damasceno C.M."/>
            <person name="Dorrance A.E."/>
            <person name="Dou D."/>
            <person name="Dickerman A.W."/>
            <person name="Dubchak I.L."/>
            <person name="Garbelotto M."/>
            <person name="Gijzen M."/>
            <person name="Gordon S.G."/>
            <person name="Govers F."/>
            <person name="Grunwald N.J."/>
            <person name="Huang W."/>
            <person name="Ivors K.L."/>
            <person name="Jones R.W."/>
            <person name="Kamoun S."/>
            <person name="Krampis K."/>
            <person name="Lamour K.H."/>
            <person name="Lee M.K."/>
            <person name="McDonald W.H."/>
            <person name="Medina M."/>
            <person name="Meijer H.J."/>
            <person name="Nordberg E.K."/>
            <person name="Maclean D.J."/>
            <person name="Ospina-Giraldo M.D."/>
            <person name="Morris P.F."/>
            <person name="Phuntumart V."/>
            <person name="Putnam N.H."/>
            <person name="Rash S."/>
            <person name="Rose J.K."/>
            <person name="Sakihama Y."/>
            <person name="Salamov A.A."/>
            <person name="Savidor A."/>
            <person name="Scheuring C.F."/>
            <person name="Smith B.M."/>
            <person name="Sobral B.W."/>
            <person name="Terry A."/>
            <person name="Torto-Alalibo T.A."/>
            <person name="Win J."/>
            <person name="Xu Z."/>
            <person name="Zhang H."/>
            <person name="Grigoriev I.V."/>
            <person name="Rokhsar D.S."/>
            <person name="Boore J.L."/>
        </authorList>
    </citation>
    <scope>NUCLEOTIDE SEQUENCE [LARGE SCALE GENOMIC DNA]</scope>
    <source>
        <strain evidence="9">Pr102</strain>
    </source>
</reference>
<feature type="domain" description="EamA" evidence="7">
    <location>
        <begin position="230"/>
        <end position="362"/>
    </location>
</feature>
<keyword evidence="3 6" id="KW-1133">Transmembrane helix</keyword>
<feature type="transmembrane region" description="Helical" evidence="6">
    <location>
        <begin position="260"/>
        <end position="284"/>
    </location>
</feature>
<dbReference type="InParanoid" id="H3GF51"/>
<evidence type="ECO:0000256" key="1">
    <source>
        <dbReference type="ARBA" id="ARBA00004141"/>
    </source>
</evidence>
<dbReference type="eggNOG" id="KOG4510">
    <property type="taxonomic scope" value="Eukaryota"/>
</dbReference>
<feature type="transmembrane region" description="Helical" evidence="6">
    <location>
        <begin position="321"/>
        <end position="339"/>
    </location>
</feature>
<dbReference type="Pfam" id="PF00892">
    <property type="entry name" value="EamA"/>
    <property type="match status" value="2"/>
</dbReference>
<dbReference type="HOGENOM" id="CLU_032828_1_1_1"/>
<evidence type="ECO:0000256" key="6">
    <source>
        <dbReference type="SAM" id="Phobius"/>
    </source>
</evidence>
<feature type="compositionally biased region" description="Low complexity" evidence="5">
    <location>
        <begin position="47"/>
        <end position="61"/>
    </location>
</feature>
<feature type="transmembrane region" description="Helical" evidence="6">
    <location>
        <begin position="113"/>
        <end position="130"/>
    </location>
</feature>
<comment type="subcellular location">
    <subcellularLocation>
        <location evidence="1">Membrane</location>
        <topology evidence="1">Multi-pass membrane protein</topology>
    </subcellularLocation>
</comment>
<dbReference type="GeneID" id="94222256"/>
<evidence type="ECO:0000313" key="8">
    <source>
        <dbReference type="EnsemblProtists" id="Phyra74314"/>
    </source>
</evidence>
<evidence type="ECO:0000256" key="5">
    <source>
        <dbReference type="SAM" id="MobiDB-lite"/>
    </source>
</evidence>
<dbReference type="RefSeq" id="XP_067749110.1">
    <property type="nucleotide sequence ID" value="XM_067886431.1"/>
</dbReference>
<dbReference type="InterPro" id="IPR000620">
    <property type="entry name" value="EamA_dom"/>
</dbReference>
<dbReference type="OrthoDB" id="122469at2759"/>
<dbReference type="AlphaFoldDB" id="H3GF51"/>
<keyword evidence="4 6" id="KW-0472">Membrane</keyword>
<feature type="domain" description="EamA" evidence="7">
    <location>
        <begin position="80"/>
        <end position="211"/>
    </location>
</feature>
<dbReference type="VEuPathDB" id="FungiDB:KRP22_11336"/>
<evidence type="ECO:0000313" key="9">
    <source>
        <dbReference type="Proteomes" id="UP000005238"/>
    </source>
</evidence>
<evidence type="ECO:0000256" key="2">
    <source>
        <dbReference type="ARBA" id="ARBA00022692"/>
    </source>
</evidence>
<name>H3GF51_PHYRM</name>
<keyword evidence="2 6" id="KW-0812">Transmembrane</keyword>
<feature type="compositionally biased region" description="Polar residues" evidence="5">
    <location>
        <begin position="20"/>
        <end position="32"/>
    </location>
</feature>
<dbReference type="OMA" id="TQMALIG"/>
<dbReference type="VEuPathDB" id="FungiDB:KRP23_1777"/>
<feature type="transmembrane region" description="Helical" evidence="6">
    <location>
        <begin position="81"/>
        <end position="101"/>
    </location>
</feature>
<dbReference type="Proteomes" id="UP000005238">
    <property type="component" value="Unassembled WGS sequence"/>
</dbReference>
<dbReference type="EnsemblProtists" id="Phyra74314">
    <property type="protein sequence ID" value="Phyra74314"/>
    <property type="gene ID" value="Phyra74314"/>
</dbReference>
<feature type="transmembrane region" description="Helical" evidence="6">
    <location>
        <begin position="166"/>
        <end position="188"/>
    </location>
</feature>
<dbReference type="GO" id="GO:0016020">
    <property type="term" value="C:membrane"/>
    <property type="evidence" value="ECO:0000318"/>
    <property type="project" value="GO_Central"/>
</dbReference>
<dbReference type="InterPro" id="IPR037185">
    <property type="entry name" value="EmrE-like"/>
</dbReference>
<evidence type="ECO:0000256" key="3">
    <source>
        <dbReference type="ARBA" id="ARBA00022989"/>
    </source>
</evidence>
<reference evidence="8" key="2">
    <citation type="submission" date="2015-06" db="UniProtKB">
        <authorList>
            <consortium name="EnsemblProtists"/>
        </authorList>
    </citation>
    <scope>IDENTIFICATION</scope>
    <source>
        <strain evidence="8">Pr102</strain>
    </source>
</reference>
<proteinExistence type="predicted"/>
<feature type="compositionally biased region" description="Basic and acidic residues" evidence="5">
    <location>
        <begin position="35"/>
        <end position="46"/>
    </location>
</feature>